<keyword evidence="1" id="KW-0732">Signal</keyword>
<evidence type="ECO:0000313" key="3">
    <source>
        <dbReference type="EMBL" id="NER10602.1"/>
    </source>
</evidence>
<evidence type="ECO:0000313" key="4">
    <source>
        <dbReference type="Proteomes" id="UP000468443"/>
    </source>
</evidence>
<comment type="caution">
    <text evidence="3">The sequence shown here is derived from an EMBL/GenBank/DDBJ whole genome shotgun (WGS) entry which is preliminary data.</text>
</comment>
<dbReference type="InterPro" id="IPR011008">
    <property type="entry name" value="Dimeric_a/b-barrel"/>
</dbReference>
<name>A0A6P0UDC7_9FLAO</name>
<sequence>MKKTHILIGFLLLASSTILIQCSPSKKEDASHQSLFELRVYHLTDAEQEGQLDSYLEHALIPAMKRNGLKDIGVFKNIPSEQDSTQKVYLLYAFKGLKGFGELGEALSKDSVLQKDGQSFINAPYDAPPYERLEVIIMKPFKEMPYLRPSSVTGERDKRVYELRSYESPTEALFQNKVEMFNEGGEVTLFEDVGFHAVFYGEVIAGSRMPNLMYMTTFKDMASRDSLWKVFFDTSKWNELWNNPYYANNVNKADILLLYPTSYSDY</sequence>
<dbReference type="Proteomes" id="UP000468443">
    <property type="component" value="Unassembled WGS sequence"/>
</dbReference>
<accession>A0A6P0UDC7</accession>
<organism evidence="3 4">
    <name type="scientific">Muriicola jejuensis</name>
    <dbReference type="NCBI Taxonomy" id="504488"/>
    <lineage>
        <taxon>Bacteria</taxon>
        <taxon>Pseudomonadati</taxon>
        <taxon>Bacteroidota</taxon>
        <taxon>Flavobacteriia</taxon>
        <taxon>Flavobacteriales</taxon>
        <taxon>Flavobacteriaceae</taxon>
        <taxon>Muriicola</taxon>
    </lineage>
</organism>
<dbReference type="InterPro" id="IPR012577">
    <property type="entry name" value="NIPSNAP"/>
</dbReference>
<dbReference type="SUPFAM" id="SSF54909">
    <property type="entry name" value="Dimeric alpha+beta barrel"/>
    <property type="match status" value="2"/>
</dbReference>
<dbReference type="EMBL" id="JAABOP010000002">
    <property type="protein sequence ID" value="NER10602.1"/>
    <property type="molecule type" value="Genomic_DNA"/>
</dbReference>
<feature type="signal peptide" evidence="1">
    <location>
        <begin position="1"/>
        <end position="20"/>
    </location>
</feature>
<dbReference type="RefSeq" id="WP_163692814.1">
    <property type="nucleotide sequence ID" value="NZ_FXTW01000002.1"/>
</dbReference>
<dbReference type="AlphaFoldDB" id="A0A6P0UDC7"/>
<evidence type="ECO:0000256" key="1">
    <source>
        <dbReference type="SAM" id="SignalP"/>
    </source>
</evidence>
<feature type="domain" description="NIPSNAP" evidence="2">
    <location>
        <begin position="161"/>
        <end position="264"/>
    </location>
</feature>
<protein>
    <submittedName>
        <fullName evidence="3">NIPSNAP family containing protein</fullName>
    </submittedName>
</protein>
<feature type="chain" id="PRO_5026885484" evidence="1">
    <location>
        <begin position="21"/>
        <end position="266"/>
    </location>
</feature>
<keyword evidence="4" id="KW-1185">Reference proteome</keyword>
<proteinExistence type="predicted"/>
<gene>
    <name evidence="3" type="ORF">GWK09_08745</name>
</gene>
<dbReference type="Pfam" id="PF07978">
    <property type="entry name" value="NIPSNAP"/>
    <property type="match status" value="1"/>
</dbReference>
<dbReference type="Gene3D" id="3.30.70.100">
    <property type="match status" value="2"/>
</dbReference>
<evidence type="ECO:0000259" key="2">
    <source>
        <dbReference type="Pfam" id="PF07978"/>
    </source>
</evidence>
<reference evidence="3 4" key="1">
    <citation type="submission" date="2020-01" db="EMBL/GenBank/DDBJ databases">
        <title>Muriicola jejuensis KCTC 22299.</title>
        <authorList>
            <person name="Wang G."/>
        </authorList>
    </citation>
    <scope>NUCLEOTIDE SEQUENCE [LARGE SCALE GENOMIC DNA]</scope>
    <source>
        <strain evidence="3 4">KCTC 22299</strain>
    </source>
</reference>